<dbReference type="EMBL" id="KN848911">
    <property type="protein sequence ID" value="KIR57617.1"/>
    <property type="molecule type" value="Genomic_DNA"/>
</dbReference>
<dbReference type="Proteomes" id="UP000053800">
    <property type="component" value="Unassembled WGS sequence"/>
</dbReference>
<reference evidence="1 2" key="1">
    <citation type="submission" date="2015-01" db="EMBL/GenBank/DDBJ databases">
        <title>The Genome Sequence of Cryptococcus gattii CA1873.</title>
        <authorList>
            <consortium name="The Broad Institute Genomics Platform"/>
            <person name="Cuomo C."/>
            <person name="Litvintseva A."/>
            <person name="Chen Y."/>
            <person name="Heitman J."/>
            <person name="Sun S."/>
            <person name="Springer D."/>
            <person name="Dromer F."/>
            <person name="Young S."/>
            <person name="Zeng Q."/>
            <person name="Gargeya S."/>
            <person name="Abouelleil A."/>
            <person name="Alvarado L."/>
            <person name="Chapman S.B."/>
            <person name="Gainer-Dewar J."/>
            <person name="Goldberg J."/>
            <person name="Griggs A."/>
            <person name="Gujja S."/>
            <person name="Hansen M."/>
            <person name="Howarth C."/>
            <person name="Imamovic A."/>
            <person name="Larimer J."/>
            <person name="Murphy C."/>
            <person name="Naylor J."/>
            <person name="Pearson M."/>
            <person name="Priest M."/>
            <person name="Roberts A."/>
            <person name="Saif S."/>
            <person name="Shea T."/>
            <person name="Sykes S."/>
            <person name="Wortman J."/>
            <person name="Nusbaum C."/>
            <person name="Birren B."/>
        </authorList>
    </citation>
    <scope>NUCLEOTIDE SEQUENCE [LARGE SCALE GENOMIC DNA]</scope>
    <source>
        <strain evidence="1 2">CA1873</strain>
    </source>
</reference>
<organism evidence="1 2">
    <name type="scientific">Cryptococcus bacillisporus CA1873</name>
    <dbReference type="NCBI Taxonomy" id="1296111"/>
    <lineage>
        <taxon>Eukaryota</taxon>
        <taxon>Fungi</taxon>
        <taxon>Dikarya</taxon>
        <taxon>Basidiomycota</taxon>
        <taxon>Agaricomycotina</taxon>
        <taxon>Tremellomycetes</taxon>
        <taxon>Tremellales</taxon>
        <taxon>Cryptococcaceae</taxon>
        <taxon>Cryptococcus</taxon>
        <taxon>Cryptococcus gattii species complex</taxon>
    </lineage>
</organism>
<gene>
    <name evidence="1" type="ORF">I314_06509</name>
</gene>
<evidence type="ECO:0000313" key="2">
    <source>
        <dbReference type="Proteomes" id="UP000053800"/>
    </source>
</evidence>
<sequence>MSLVTVTPKTLSRLVNSPPREACLSRSRTVGRVDQDCKGDEPFLYGPSNYLPSLWSGHQFEVVGGVEWALSGNVDVRFG</sequence>
<evidence type="ECO:0000313" key="1">
    <source>
        <dbReference type="EMBL" id="KIR57617.1"/>
    </source>
</evidence>
<proteinExistence type="predicted"/>
<keyword evidence="2" id="KW-1185">Reference proteome</keyword>
<name>A0ABR5B201_CRYGA</name>
<accession>A0ABR5B201</accession>
<protein>
    <submittedName>
        <fullName evidence="1">Uncharacterized protein</fullName>
    </submittedName>
</protein>